<gene>
    <name evidence="2" type="ORF">ACE05E_05765</name>
</gene>
<reference evidence="2 3" key="1">
    <citation type="submission" date="2024-09" db="EMBL/GenBank/DDBJ databases">
        <title>Draft genome sequences of 6 high pH adapted Marinobacter shengliensis sp. isolated from Mariana forearc serpentinite mud volcanoes.</title>
        <authorList>
            <person name="Elkassas S."/>
            <person name="Serres M."/>
            <person name="Michael N."/>
            <person name="Amina P."/>
            <person name="Teodora Z."/>
            <person name="Julie H."/>
        </authorList>
    </citation>
    <scope>NUCLEOTIDE SEQUENCE [LARGE SCALE GENOMIC DNA]</scope>
    <source>
        <strain evidence="2 3">EB4</strain>
    </source>
</reference>
<keyword evidence="3" id="KW-1185">Reference proteome</keyword>
<feature type="domain" description="RNA polymerase sigma factor 70 region 4 type 2" evidence="1">
    <location>
        <begin position="2"/>
        <end position="37"/>
    </location>
</feature>
<dbReference type="RefSeq" id="WP_374813306.1">
    <property type="nucleotide sequence ID" value="NZ_JBHFLD010000005.1"/>
</dbReference>
<accession>A0ABV4W4G0</accession>
<dbReference type="Proteomes" id="UP001576762">
    <property type="component" value="Unassembled WGS sequence"/>
</dbReference>
<name>A0ABV4W4G0_9GAMM</name>
<comment type="caution">
    <text evidence="2">The sequence shown here is derived from an EMBL/GenBank/DDBJ whole genome shotgun (WGS) entry which is preliminary data.</text>
</comment>
<proteinExistence type="predicted"/>
<organism evidence="2 3">
    <name type="scientific">Marinobacter shengliensis</name>
    <dbReference type="NCBI Taxonomy" id="1389223"/>
    <lineage>
        <taxon>Bacteria</taxon>
        <taxon>Pseudomonadati</taxon>
        <taxon>Pseudomonadota</taxon>
        <taxon>Gammaproteobacteria</taxon>
        <taxon>Pseudomonadales</taxon>
        <taxon>Marinobacteraceae</taxon>
        <taxon>Marinobacter</taxon>
    </lineage>
</organism>
<sequence length="43" mass="5204">MVRLAYLNGWSRDKLARHFDQPINTVKTWLHRALKQIKRCLEP</sequence>
<evidence type="ECO:0000313" key="3">
    <source>
        <dbReference type="Proteomes" id="UP001576762"/>
    </source>
</evidence>
<dbReference type="InterPro" id="IPR013324">
    <property type="entry name" value="RNA_pol_sigma_r3/r4-like"/>
</dbReference>
<evidence type="ECO:0000313" key="2">
    <source>
        <dbReference type="EMBL" id="MFB2714988.1"/>
    </source>
</evidence>
<dbReference type="InterPro" id="IPR036388">
    <property type="entry name" value="WH-like_DNA-bd_sf"/>
</dbReference>
<dbReference type="InterPro" id="IPR013249">
    <property type="entry name" value="RNA_pol_sigma70_r4_t2"/>
</dbReference>
<evidence type="ECO:0000259" key="1">
    <source>
        <dbReference type="Pfam" id="PF08281"/>
    </source>
</evidence>
<protein>
    <submittedName>
        <fullName evidence="2">Sigma factor-like helix-turn-helix DNA-binding protein</fullName>
    </submittedName>
</protein>
<dbReference type="SUPFAM" id="SSF88659">
    <property type="entry name" value="Sigma3 and sigma4 domains of RNA polymerase sigma factors"/>
    <property type="match status" value="1"/>
</dbReference>
<dbReference type="Pfam" id="PF08281">
    <property type="entry name" value="Sigma70_r4_2"/>
    <property type="match status" value="1"/>
</dbReference>
<dbReference type="Gene3D" id="1.10.10.10">
    <property type="entry name" value="Winged helix-like DNA-binding domain superfamily/Winged helix DNA-binding domain"/>
    <property type="match status" value="1"/>
</dbReference>
<dbReference type="EMBL" id="JBHFLD010000005">
    <property type="protein sequence ID" value="MFB2714988.1"/>
    <property type="molecule type" value="Genomic_DNA"/>
</dbReference>